<dbReference type="VEuPathDB" id="FungiDB:SDRG_06976"/>
<protein>
    <submittedName>
        <fullName evidence="1">Uncharacterized protein</fullName>
    </submittedName>
</protein>
<name>T0QLU2_SAPDV</name>
<sequence>MGHFAPIYTASPDLPSAAINDLCSLIPAANGPWTLVTKLDANTTNVHGCPGVNPALERCKRLLATTLMPFTNKTTLVAADSLGCSFGTMYDDRNVVDSQFVRHRCIM</sequence>
<evidence type="ECO:0000313" key="1">
    <source>
        <dbReference type="EMBL" id="EQC35696.1"/>
    </source>
</evidence>
<organism evidence="1 2">
    <name type="scientific">Saprolegnia diclina (strain VS20)</name>
    <dbReference type="NCBI Taxonomy" id="1156394"/>
    <lineage>
        <taxon>Eukaryota</taxon>
        <taxon>Sar</taxon>
        <taxon>Stramenopiles</taxon>
        <taxon>Oomycota</taxon>
        <taxon>Saprolegniomycetes</taxon>
        <taxon>Saprolegniales</taxon>
        <taxon>Saprolegniaceae</taxon>
        <taxon>Saprolegnia</taxon>
    </lineage>
</organism>
<dbReference type="Proteomes" id="UP000030762">
    <property type="component" value="Unassembled WGS sequence"/>
</dbReference>
<evidence type="ECO:0000313" key="2">
    <source>
        <dbReference type="Proteomes" id="UP000030762"/>
    </source>
</evidence>
<dbReference type="GeneID" id="19947703"/>
<reference evidence="1 2" key="1">
    <citation type="submission" date="2012-04" db="EMBL/GenBank/DDBJ databases">
        <title>The Genome Sequence of Saprolegnia declina VS20.</title>
        <authorList>
            <consortium name="The Broad Institute Genome Sequencing Platform"/>
            <person name="Russ C."/>
            <person name="Nusbaum C."/>
            <person name="Tyler B."/>
            <person name="van West P."/>
            <person name="Dieguez-Uribeondo J."/>
            <person name="de Bruijn I."/>
            <person name="Tripathy S."/>
            <person name="Jiang R."/>
            <person name="Young S.K."/>
            <person name="Zeng Q."/>
            <person name="Gargeya S."/>
            <person name="Fitzgerald M."/>
            <person name="Haas B."/>
            <person name="Abouelleil A."/>
            <person name="Alvarado L."/>
            <person name="Arachchi H.M."/>
            <person name="Berlin A."/>
            <person name="Chapman S.B."/>
            <person name="Goldberg J."/>
            <person name="Griggs A."/>
            <person name="Gujja S."/>
            <person name="Hansen M."/>
            <person name="Howarth C."/>
            <person name="Imamovic A."/>
            <person name="Larimer J."/>
            <person name="McCowen C."/>
            <person name="Montmayeur A."/>
            <person name="Murphy C."/>
            <person name="Neiman D."/>
            <person name="Pearson M."/>
            <person name="Priest M."/>
            <person name="Roberts A."/>
            <person name="Saif S."/>
            <person name="Shea T."/>
            <person name="Sisk P."/>
            <person name="Sykes S."/>
            <person name="Wortman J."/>
            <person name="Nusbaum C."/>
            <person name="Birren B."/>
        </authorList>
    </citation>
    <scope>NUCLEOTIDE SEQUENCE [LARGE SCALE GENOMIC DNA]</scope>
    <source>
        <strain evidence="1 2">VS20</strain>
    </source>
</reference>
<dbReference type="InParanoid" id="T0QLU2"/>
<dbReference type="AlphaFoldDB" id="T0QLU2"/>
<dbReference type="EMBL" id="JH767150">
    <property type="protein sequence ID" value="EQC35696.1"/>
    <property type="molecule type" value="Genomic_DNA"/>
</dbReference>
<keyword evidence="2" id="KW-1185">Reference proteome</keyword>
<proteinExistence type="predicted"/>
<gene>
    <name evidence="1" type="ORF">SDRG_06976</name>
</gene>
<accession>T0QLU2</accession>
<dbReference type="RefSeq" id="XP_008611013.1">
    <property type="nucleotide sequence ID" value="XM_008612791.1"/>
</dbReference>